<dbReference type="RefSeq" id="WP_203656035.1">
    <property type="nucleotide sequence ID" value="NZ_BONR01000003.1"/>
</dbReference>
<evidence type="ECO:0000313" key="3">
    <source>
        <dbReference type="EMBL" id="GIG54996.1"/>
    </source>
</evidence>
<keyword evidence="1" id="KW-1133">Transmembrane helix</keyword>
<dbReference type="Proteomes" id="UP000652354">
    <property type="component" value="Unassembled WGS sequence"/>
</dbReference>
<gene>
    <name evidence="3" type="ORF">Dac01nite_17480</name>
</gene>
<name>A0A919Q500_9MICO</name>
<dbReference type="InterPro" id="IPR025508">
    <property type="entry name" value="DUF4395"/>
</dbReference>
<dbReference type="EMBL" id="BONR01000003">
    <property type="protein sequence ID" value="GIG54996.1"/>
    <property type="molecule type" value="Genomic_DNA"/>
</dbReference>
<accession>A0A919Q500</accession>
<evidence type="ECO:0000256" key="1">
    <source>
        <dbReference type="SAM" id="Phobius"/>
    </source>
</evidence>
<protein>
    <submittedName>
        <fullName evidence="3">Membrane protein</fullName>
    </submittedName>
</protein>
<evidence type="ECO:0000313" key="4">
    <source>
        <dbReference type="Proteomes" id="UP000652354"/>
    </source>
</evidence>
<feature type="transmembrane region" description="Helical" evidence="1">
    <location>
        <begin position="121"/>
        <end position="141"/>
    </location>
</feature>
<reference evidence="3" key="1">
    <citation type="submission" date="2021-01" db="EMBL/GenBank/DDBJ databases">
        <title>Whole genome shotgun sequence of Demequina activiva NBRC 110675.</title>
        <authorList>
            <person name="Komaki H."/>
            <person name="Tamura T."/>
        </authorList>
    </citation>
    <scope>NUCLEOTIDE SEQUENCE</scope>
    <source>
        <strain evidence="3">NBRC 110675</strain>
    </source>
</reference>
<feature type="transmembrane region" description="Helical" evidence="1">
    <location>
        <begin position="94"/>
        <end position="115"/>
    </location>
</feature>
<feature type="transmembrane region" description="Helical" evidence="1">
    <location>
        <begin position="20"/>
        <end position="50"/>
    </location>
</feature>
<proteinExistence type="predicted"/>
<keyword evidence="1" id="KW-0812">Transmembrane</keyword>
<feature type="domain" description="DUF4395" evidence="2">
    <location>
        <begin position="10"/>
        <end position="143"/>
    </location>
</feature>
<comment type="caution">
    <text evidence="3">The sequence shown here is derived from an EMBL/GenBank/DDBJ whole genome shotgun (WGS) entry which is preliminary data.</text>
</comment>
<keyword evidence="1" id="KW-0472">Membrane</keyword>
<sequence>MSAQTQDLQIDPRGYRFGAGVTLVLALLALVLGATTAGFAVMALLALLFLPGATVGPQATVQAALFKRLVRPRIGAPSETESFRPPRFAQQMGLAMSTAALVLGLLGLAWGFWLFAALVTVASFLNAVFEFCLGCEIYLLLKRAGARAA</sequence>
<keyword evidence="4" id="KW-1185">Reference proteome</keyword>
<evidence type="ECO:0000259" key="2">
    <source>
        <dbReference type="Pfam" id="PF14340"/>
    </source>
</evidence>
<dbReference type="Pfam" id="PF14340">
    <property type="entry name" value="DUF4395"/>
    <property type="match status" value="1"/>
</dbReference>
<organism evidence="3 4">
    <name type="scientific">Demequina activiva</name>
    <dbReference type="NCBI Taxonomy" id="1582364"/>
    <lineage>
        <taxon>Bacteria</taxon>
        <taxon>Bacillati</taxon>
        <taxon>Actinomycetota</taxon>
        <taxon>Actinomycetes</taxon>
        <taxon>Micrococcales</taxon>
        <taxon>Demequinaceae</taxon>
        <taxon>Demequina</taxon>
    </lineage>
</organism>
<dbReference type="AlphaFoldDB" id="A0A919Q500"/>